<accession>A0A0F5YBP8</accession>
<evidence type="ECO:0000259" key="1">
    <source>
        <dbReference type="Pfam" id="PF05685"/>
    </source>
</evidence>
<dbReference type="CDD" id="cd06260">
    <property type="entry name" value="DUF820-like"/>
    <property type="match status" value="1"/>
</dbReference>
<evidence type="ECO:0000313" key="2">
    <source>
        <dbReference type="EMBL" id="KKD36032.1"/>
    </source>
</evidence>
<name>A0A0F5YBP8_9CYAN</name>
<dbReference type="Pfam" id="PF05685">
    <property type="entry name" value="Uma2"/>
    <property type="match status" value="1"/>
</dbReference>
<sequence>MVSHSCNYSIISHKDYLEGEKVSQIKHEYIRGEVYAMVGGSKAHDTISLNLLSLLRNHVRGSGCRVHTGDLKVYIEAADVYYYPDALVTCDQRDITSPEDYFIRYPRLVVEVLSPSTEAFNRGNKFADYRQIETLEEYVLISQDQINVECFRRNEEGRWVLYPYSKEDELELASIGFKCAIIELYEDVLGLN</sequence>
<gene>
    <name evidence="2" type="ORF">WN50_22000</name>
</gene>
<dbReference type="Gene3D" id="3.90.1570.10">
    <property type="entry name" value="tt1808, chain A"/>
    <property type="match status" value="1"/>
</dbReference>
<dbReference type="PANTHER" id="PTHR36558:SF1">
    <property type="entry name" value="RESTRICTION ENDONUCLEASE DOMAIN-CONTAINING PROTEIN-RELATED"/>
    <property type="match status" value="1"/>
</dbReference>
<dbReference type="RefSeq" id="WP_046280739.1">
    <property type="nucleotide sequence ID" value="NZ_LATL02000030.1"/>
</dbReference>
<dbReference type="AlphaFoldDB" id="A0A0F5YBP8"/>
<dbReference type="PATRIC" id="fig|1637645.4.peg.545"/>
<dbReference type="EMBL" id="LATL02000030">
    <property type="protein sequence ID" value="KKD36032.1"/>
    <property type="molecule type" value="Genomic_DNA"/>
</dbReference>
<protein>
    <recommendedName>
        <fullName evidence="1">Putative restriction endonuclease domain-containing protein</fullName>
    </recommendedName>
</protein>
<dbReference type="OrthoDB" id="422510at2"/>
<dbReference type="Proteomes" id="UP000033607">
    <property type="component" value="Unassembled WGS sequence"/>
</dbReference>
<comment type="caution">
    <text evidence="2">The sequence shown here is derived from an EMBL/GenBank/DDBJ whole genome shotgun (WGS) entry which is preliminary data.</text>
</comment>
<dbReference type="InterPro" id="IPR012296">
    <property type="entry name" value="Nuclease_put_TT1808"/>
</dbReference>
<reference evidence="2 3" key="1">
    <citation type="submission" date="2015-06" db="EMBL/GenBank/DDBJ databases">
        <title>Draft genome assembly of filamentous brackish cyanobacterium Limnoraphis robusta strain CS-951.</title>
        <authorList>
            <person name="Willis A."/>
            <person name="Parks M."/>
            <person name="Burford M.A."/>
        </authorList>
    </citation>
    <scope>NUCLEOTIDE SEQUENCE [LARGE SCALE GENOMIC DNA]</scope>
    <source>
        <strain evidence="2 3">CS-951</strain>
    </source>
</reference>
<organism evidence="2 3">
    <name type="scientific">Limnoraphis robusta CS-951</name>
    <dbReference type="NCBI Taxonomy" id="1637645"/>
    <lineage>
        <taxon>Bacteria</taxon>
        <taxon>Bacillati</taxon>
        <taxon>Cyanobacteriota</taxon>
        <taxon>Cyanophyceae</taxon>
        <taxon>Oscillatoriophycideae</taxon>
        <taxon>Oscillatoriales</taxon>
        <taxon>Sirenicapillariaceae</taxon>
        <taxon>Limnoraphis</taxon>
    </lineage>
</organism>
<dbReference type="InterPro" id="IPR011335">
    <property type="entry name" value="Restrct_endonuc-II-like"/>
</dbReference>
<proteinExistence type="predicted"/>
<evidence type="ECO:0000313" key="3">
    <source>
        <dbReference type="Proteomes" id="UP000033607"/>
    </source>
</evidence>
<dbReference type="SUPFAM" id="SSF52980">
    <property type="entry name" value="Restriction endonuclease-like"/>
    <property type="match status" value="1"/>
</dbReference>
<dbReference type="PANTHER" id="PTHR36558">
    <property type="entry name" value="GLR1098 PROTEIN"/>
    <property type="match status" value="1"/>
</dbReference>
<feature type="domain" description="Putative restriction endonuclease" evidence="1">
    <location>
        <begin position="21"/>
        <end position="174"/>
    </location>
</feature>
<dbReference type="InterPro" id="IPR008538">
    <property type="entry name" value="Uma2"/>
</dbReference>